<dbReference type="Pfam" id="PF02873">
    <property type="entry name" value="MurB_C"/>
    <property type="match status" value="1"/>
</dbReference>
<evidence type="ECO:0000256" key="11">
    <source>
        <dbReference type="ARBA" id="ARBA00022857"/>
    </source>
</evidence>
<evidence type="ECO:0000256" key="13">
    <source>
        <dbReference type="ARBA" id="ARBA00022984"/>
    </source>
</evidence>
<evidence type="ECO:0000256" key="6">
    <source>
        <dbReference type="ARBA" id="ARBA00015188"/>
    </source>
</evidence>
<evidence type="ECO:0000256" key="17">
    <source>
        <dbReference type="ARBA" id="ARBA00031026"/>
    </source>
</evidence>
<reference evidence="21 22" key="1">
    <citation type="journal article" date="2022" name="bioRxiv">
        <title>Ecology and evolution of chlamydial symbionts of arthropods.</title>
        <authorList>
            <person name="Halter T."/>
            <person name="Koestlbacher S."/>
            <person name="Collingro A."/>
            <person name="Sixt B.S."/>
            <person name="Toenshoff E.R."/>
            <person name="Hendrickx F."/>
            <person name="Kostanjsek R."/>
            <person name="Horn M."/>
        </authorList>
    </citation>
    <scope>NUCLEOTIDE SEQUENCE [LARGE SCALE GENOMIC DNA]</scope>
    <source>
        <strain evidence="21">W744xW776</strain>
    </source>
</reference>
<dbReference type="Proteomes" id="UP000826014">
    <property type="component" value="Chromosome"/>
</dbReference>
<dbReference type="PANTHER" id="PTHR21071">
    <property type="entry name" value="UDP-N-ACETYLENOLPYRUVOYLGLUCOSAMINE REDUCTASE"/>
    <property type="match status" value="1"/>
</dbReference>
<dbReference type="Pfam" id="PF01565">
    <property type="entry name" value="FAD_binding_4"/>
    <property type="match status" value="1"/>
</dbReference>
<keyword evidence="9 19" id="KW-0285">Flavoprotein</keyword>
<keyword evidence="14 19" id="KW-0560">Oxidoreductase</keyword>
<evidence type="ECO:0000256" key="8">
    <source>
        <dbReference type="ARBA" id="ARBA00022618"/>
    </source>
</evidence>
<keyword evidence="15 19" id="KW-0131">Cell cycle</keyword>
<gene>
    <name evidence="19" type="primary">murB</name>
    <name evidence="21" type="ORF">RHABOEDO_000886</name>
</gene>
<dbReference type="HAMAP" id="MF_00037">
    <property type="entry name" value="MurB"/>
    <property type="match status" value="1"/>
</dbReference>
<keyword evidence="11 19" id="KW-0521">NADP</keyword>
<dbReference type="InterPro" id="IPR003170">
    <property type="entry name" value="MurB"/>
</dbReference>
<dbReference type="PROSITE" id="PS51387">
    <property type="entry name" value="FAD_PCMH"/>
    <property type="match status" value="1"/>
</dbReference>
<proteinExistence type="inferred from homology"/>
<evidence type="ECO:0000256" key="5">
    <source>
        <dbReference type="ARBA" id="ARBA00012518"/>
    </source>
</evidence>
<evidence type="ECO:0000256" key="9">
    <source>
        <dbReference type="ARBA" id="ARBA00022630"/>
    </source>
</evidence>
<evidence type="ECO:0000256" key="18">
    <source>
        <dbReference type="ARBA" id="ARBA00048914"/>
    </source>
</evidence>
<accession>A0ABX8V2G0</accession>
<feature type="active site" description="Proton donor" evidence="19">
    <location>
        <position position="208"/>
    </location>
</feature>
<dbReference type="InterPro" id="IPR036318">
    <property type="entry name" value="FAD-bd_PCMH-like_sf"/>
</dbReference>
<evidence type="ECO:0000256" key="14">
    <source>
        <dbReference type="ARBA" id="ARBA00023002"/>
    </source>
</evidence>
<evidence type="ECO:0000259" key="20">
    <source>
        <dbReference type="PROSITE" id="PS51387"/>
    </source>
</evidence>
<feature type="domain" description="FAD-binding PCMH-type" evidence="20">
    <location>
        <begin position="18"/>
        <end position="181"/>
    </location>
</feature>
<feature type="active site" evidence="19">
    <location>
        <position position="278"/>
    </location>
</feature>
<dbReference type="InterPro" id="IPR016169">
    <property type="entry name" value="FAD-bd_PCMH_sub2"/>
</dbReference>
<dbReference type="PANTHER" id="PTHR21071:SF4">
    <property type="entry name" value="UDP-N-ACETYLENOLPYRUVOYLGLUCOSAMINE REDUCTASE"/>
    <property type="match status" value="1"/>
</dbReference>
<dbReference type="SUPFAM" id="SSF56194">
    <property type="entry name" value="Uridine diphospho-N-Acetylenolpyruvylglucosamine reductase, MurB, C-terminal domain"/>
    <property type="match status" value="1"/>
</dbReference>
<dbReference type="EC" id="1.3.1.98" evidence="5 19"/>
<dbReference type="InterPro" id="IPR006094">
    <property type="entry name" value="Oxid_FAD_bind_N"/>
</dbReference>
<evidence type="ECO:0000256" key="7">
    <source>
        <dbReference type="ARBA" id="ARBA00022490"/>
    </source>
</evidence>
<evidence type="ECO:0000256" key="10">
    <source>
        <dbReference type="ARBA" id="ARBA00022827"/>
    </source>
</evidence>
<evidence type="ECO:0000256" key="2">
    <source>
        <dbReference type="ARBA" id="ARBA00003921"/>
    </source>
</evidence>
<organism evidence="21 22">
    <name type="scientific">Candidatus Rhabdochlamydia oedothoracis</name>
    <dbReference type="NCBI Taxonomy" id="2720720"/>
    <lineage>
        <taxon>Bacteria</taxon>
        <taxon>Pseudomonadati</taxon>
        <taxon>Chlamydiota</taxon>
        <taxon>Chlamydiia</taxon>
        <taxon>Parachlamydiales</taxon>
        <taxon>Candidatus Rhabdochlamydiaceae</taxon>
        <taxon>Candidatus Rhabdochlamydia</taxon>
    </lineage>
</organism>
<evidence type="ECO:0000313" key="21">
    <source>
        <dbReference type="EMBL" id="QYF48682.1"/>
    </source>
</evidence>
<dbReference type="InterPro" id="IPR036635">
    <property type="entry name" value="MurB_C_sf"/>
</dbReference>
<dbReference type="Gene3D" id="3.90.78.10">
    <property type="entry name" value="UDP-N-acetylenolpyruvoylglucosamine reductase, C-terminal domain"/>
    <property type="match status" value="1"/>
</dbReference>
<dbReference type="EMBL" id="CP075587">
    <property type="protein sequence ID" value="QYF48682.1"/>
    <property type="molecule type" value="Genomic_DNA"/>
</dbReference>
<dbReference type="NCBIfam" id="NF010480">
    <property type="entry name" value="PRK13905.1"/>
    <property type="match status" value="1"/>
</dbReference>
<keyword evidence="7 19" id="KW-0963">Cytoplasm</keyword>
<dbReference type="InterPro" id="IPR011601">
    <property type="entry name" value="MurB_C"/>
</dbReference>
<evidence type="ECO:0000256" key="12">
    <source>
        <dbReference type="ARBA" id="ARBA00022960"/>
    </source>
</evidence>
<keyword evidence="16 19" id="KW-0961">Cell wall biogenesis/degradation</keyword>
<evidence type="ECO:0000256" key="1">
    <source>
        <dbReference type="ARBA" id="ARBA00001974"/>
    </source>
</evidence>
<dbReference type="Gene3D" id="3.30.43.10">
    <property type="entry name" value="Uridine Diphospho-n-acetylenolpyruvylglucosamine Reductase, domain 2"/>
    <property type="match status" value="1"/>
</dbReference>
<keyword evidence="12 19" id="KW-0133">Cell shape</keyword>
<evidence type="ECO:0000313" key="22">
    <source>
        <dbReference type="Proteomes" id="UP000826014"/>
    </source>
</evidence>
<dbReference type="NCBIfam" id="TIGR00179">
    <property type="entry name" value="murB"/>
    <property type="match status" value="1"/>
</dbReference>
<comment type="catalytic activity">
    <reaction evidence="18 19">
        <text>UDP-N-acetyl-alpha-D-muramate + NADP(+) = UDP-N-acetyl-3-O-(1-carboxyvinyl)-alpha-D-glucosamine + NADPH + H(+)</text>
        <dbReference type="Rhea" id="RHEA:12248"/>
        <dbReference type="ChEBI" id="CHEBI:15378"/>
        <dbReference type="ChEBI" id="CHEBI:57783"/>
        <dbReference type="ChEBI" id="CHEBI:58349"/>
        <dbReference type="ChEBI" id="CHEBI:68483"/>
        <dbReference type="ChEBI" id="CHEBI:70757"/>
        <dbReference type="EC" id="1.3.1.98"/>
    </reaction>
</comment>
<evidence type="ECO:0000256" key="4">
    <source>
        <dbReference type="ARBA" id="ARBA00004752"/>
    </source>
</evidence>
<evidence type="ECO:0000256" key="16">
    <source>
        <dbReference type="ARBA" id="ARBA00023316"/>
    </source>
</evidence>
<comment type="pathway">
    <text evidence="4 19">Cell wall biogenesis; peptidoglycan biosynthesis.</text>
</comment>
<name>A0ABX8V2G0_9BACT</name>
<keyword evidence="10 19" id="KW-0274">FAD</keyword>
<evidence type="ECO:0000256" key="19">
    <source>
        <dbReference type="HAMAP-Rule" id="MF_00037"/>
    </source>
</evidence>
<comment type="function">
    <text evidence="2 19">Cell wall formation.</text>
</comment>
<comment type="subcellular location">
    <subcellularLocation>
        <location evidence="3 19">Cytoplasm</location>
    </subcellularLocation>
</comment>
<protein>
    <recommendedName>
        <fullName evidence="6 19">UDP-N-acetylenolpyruvoylglucosamine reductase</fullName>
        <ecNumber evidence="5 19">1.3.1.98</ecNumber>
    </recommendedName>
    <alternativeName>
        <fullName evidence="17 19">UDP-N-acetylmuramate dehydrogenase</fullName>
    </alternativeName>
</protein>
<dbReference type="InterPro" id="IPR016166">
    <property type="entry name" value="FAD-bd_PCMH"/>
</dbReference>
<sequence>MLVFQSGKLLKDYTTIQIGGPADEFIAIDSIEGMQEVLHYCFTCNRDFFILGKGSNCLFHDDGFKGLVILNKVAFCSFEQEVVSVGAGYSFSYLGTQTAKRSLSGLEFASGIPGSVGGAIYMNAGASSFETADCLQEVTFIGQSGKIEVLSRDQMDFSYRFSSFQNRKGAIVAARFKLTKTEDVKKKQLDLIGYRIKTQPYKDLSAGCIFRNPDKLSAGALIEKCDLKGACIGDAEVSLMHANFIINKKKATASQVCTLIQLVQRTVKEKEGVDLKMEILCIPYCLDVSR</sequence>
<evidence type="ECO:0000256" key="15">
    <source>
        <dbReference type="ARBA" id="ARBA00023306"/>
    </source>
</evidence>
<evidence type="ECO:0000256" key="3">
    <source>
        <dbReference type="ARBA" id="ARBA00004496"/>
    </source>
</evidence>
<keyword evidence="8 19" id="KW-0132">Cell division</keyword>
<dbReference type="GO" id="GO:0008762">
    <property type="term" value="F:UDP-N-acetylmuramate dehydrogenase activity"/>
    <property type="evidence" value="ECO:0007669"/>
    <property type="project" value="UniProtKB-EC"/>
</dbReference>
<comment type="similarity">
    <text evidence="19">Belongs to the MurB family.</text>
</comment>
<dbReference type="RefSeq" id="WP_215216439.1">
    <property type="nucleotide sequence ID" value="NZ_CP075587.1"/>
</dbReference>
<dbReference type="InterPro" id="IPR016167">
    <property type="entry name" value="FAD-bd_PCMH_sub1"/>
</dbReference>
<dbReference type="Gene3D" id="3.30.465.10">
    <property type="match status" value="1"/>
</dbReference>
<keyword evidence="22" id="KW-1185">Reference proteome</keyword>
<keyword evidence="13 19" id="KW-0573">Peptidoglycan synthesis</keyword>
<dbReference type="SUPFAM" id="SSF56176">
    <property type="entry name" value="FAD-binding/transporter-associated domain-like"/>
    <property type="match status" value="1"/>
</dbReference>
<feature type="active site" evidence="19">
    <location>
        <position position="160"/>
    </location>
</feature>
<comment type="cofactor">
    <cofactor evidence="1 19">
        <name>FAD</name>
        <dbReference type="ChEBI" id="CHEBI:57692"/>
    </cofactor>
</comment>